<name>A0A1H7VNR6_9NOCA</name>
<dbReference type="Pfam" id="PF01575">
    <property type="entry name" value="MaoC_dehydratas"/>
    <property type="match status" value="1"/>
</dbReference>
<dbReference type="Gene3D" id="3.10.129.10">
    <property type="entry name" value="Hotdog Thioesterase"/>
    <property type="match status" value="1"/>
</dbReference>
<feature type="domain" description="MaoC-like" evidence="2">
    <location>
        <begin position="20"/>
        <end position="118"/>
    </location>
</feature>
<proteinExistence type="inferred from homology"/>
<evidence type="ECO:0000313" key="4">
    <source>
        <dbReference type="Proteomes" id="UP000198677"/>
    </source>
</evidence>
<dbReference type="PANTHER" id="PTHR42993">
    <property type="entry name" value="MAOC-LIKE DEHYDRATASE DOMAIN-CONTAINING PROTEIN"/>
    <property type="match status" value="1"/>
</dbReference>
<dbReference type="RefSeq" id="WP_072753467.1">
    <property type="nucleotide sequence ID" value="NZ_FOAW01000022.1"/>
</dbReference>
<keyword evidence="4" id="KW-1185">Reference proteome</keyword>
<dbReference type="PANTHER" id="PTHR42993:SF1">
    <property type="entry name" value="MAOC-LIKE DEHYDRATASE DOMAIN-CONTAINING PROTEIN"/>
    <property type="match status" value="1"/>
</dbReference>
<dbReference type="SUPFAM" id="SSF54637">
    <property type="entry name" value="Thioesterase/thiol ester dehydrase-isomerase"/>
    <property type="match status" value="1"/>
</dbReference>
<organism evidence="3 4">
    <name type="scientific">Rhodococcus maanshanensis</name>
    <dbReference type="NCBI Taxonomy" id="183556"/>
    <lineage>
        <taxon>Bacteria</taxon>
        <taxon>Bacillati</taxon>
        <taxon>Actinomycetota</taxon>
        <taxon>Actinomycetes</taxon>
        <taxon>Mycobacteriales</taxon>
        <taxon>Nocardiaceae</taxon>
        <taxon>Rhodococcus</taxon>
    </lineage>
</organism>
<comment type="similarity">
    <text evidence="1">Belongs to the enoyl-CoA hydratase/isomerase family.</text>
</comment>
<dbReference type="OrthoDB" id="9801735at2"/>
<evidence type="ECO:0000313" key="3">
    <source>
        <dbReference type="EMBL" id="SEM10913.1"/>
    </source>
</evidence>
<dbReference type="Proteomes" id="UP000198677">
    <property type="component" value="Unassembled WGS sequence"/>
</dbReference>
<dbReference type="InterPro" id="IPR002539">
    <property type="entry name" value="MaoC-like_dom"/>
</dbReference>
<dbReference type="CDD" id="cd03450">
    <property type="entry name" value="NodN"/>
    <property type="match status" value="1"/>
</dbReference>
<evidence type="ECO:0000256" key="1">
    <source>
        <dbReference type="ARBA" id="ARBA00005254"/>
    </source>
</evidence>
<dbReference type="InterPro" id="IPR029069">
    <property type="entry name" value="HotDog_dom_sf"/>
</dbReference>
<dbReference type="AlphaFoldDB" id="A0A1H7VNR6"/>
<gene>
    <name evidence="3" type="ORF">SAMN05444583_122100</name>
</gene>
<reference evidence="4" key="1">
    <citation type="submission" date="2016-10" db="EMBL/GenBank/DDBJ databases">
        <authorList>
            <person name="Varghese N."/>
            <person name="Submissions S."/>
        </authorList>
    </citation>
    <scope>NUCLEOTIDE SEQUENCE [LARGE SCALE GENOMIC DNA]</scope>
    <source>
        <strain evidence="4">DSM 44675</strain>
    </source>
</reference>
<sequence length="159" mass="17119">MASATTTRTVTMGELPGLAGTRLGSSATVEIPQDRIDKFAEATGDNQWIHIDPERAKDGPFGTTIAHGYLTLSLAVELFWGILEVTDCEQVLNYGLNKVRFPAPVPVGSRIGATAEFLTVEPCDGGYQLTVRLTFEADGVPRPVCVAEMLLRYYGGIDA</sequence>
<dbReference type="InterPro" id="IPR039375">
    <property type="entry name" value="NodN-like"/>
</dbReference>
<protein>
    <submittedName>
        <fullName evidence="3">Acyl dehydratase</fullName>
    </submittedName>
</protein>
<dbReference type="EMBL" id="FOAW01000022">
    <property type="protein sequence ID" value="SEM10913.1"/>
    <property type="molecule type" value="Genomic_DNA"/>
</dbReference>
<evidence type="ECO:0000259" key="2">
    <source>
        <dbReference type="Pfam" id="PF01575"/>
    </source>
</evidence>
<accession>A0A1H7VNR6</accession>